<protein>
    <submittedName>
        <fullName evidence="2">Uncharacterized protein</fullName>
    </submittedName>
</protein>
<organism evidence="2 3">
    <name type="scientific">Streptomyces swartbergensis</name>
    <dbReference type="NCBI Taxonomy" id="487165"/>
    <lineage>
        <taxon>Bacteria</taxon>
        <taxon>Bacillati</taxon>
        <taxon>Actinomycetota</taxon>
        <taxon>Actinomycetes</taxon>
        <taxon>Kitasatosporales</taxon>
        <taxon>Streptomycetaceae</taxon>
        <taxon>Streptomyces</taxon>
    </lineage>
</organism>
<sequence>MKPIPLDADLLFVESLSTGTVHIAVRYEAHHLAEDEVTEVVSGGAAFVALSISPTVTRCGKRTFPQFERDHVKTGRFRDEQLCAACYRTLAPEDQERAFEHAQPGDEDDEEEAA</sequence>
<evidence type="ECO:0000313" key="2">
    <source>
        <dbReference type="EMBL" id="OUD03343.1"/>
    </source>
</evidence>
<gene>
    <name evidence="2" type="ORF">CA983_10055</name>
</gene>
<dbReference type="AlphaFoldDB" id="A0A243S725"/>
<feature type="region of interest" description="Disordered" evidence="1">
    <location>
        <begin position="94"/>
        <end position="114"/>
    </location>
</feature>
<dbReference type="RefSeq" id="WP_086600526.1">
    <property type="nucleotide sequence ID" value="NZ_NGFN01000043.1"/>
</dbReference>
<reference evidence="2 3" key="1">
    <citation type="submission" date="2017-05" db="EMBL/GenBank/DDBJ databases">
        <title>Biotechnological potential of actinobacteria isolated from South African environments.</title>
        <authorList>
            <person name="Le Roes-Hill M."/>
            <person name="Prins A."/>
            <person name="Durrell K.A."/>
        </authorList>
    </citation>
    <scope>NUCLEOTIDE SEQUENCE [LARGE SCALE GENOMIC DNA]</scope>
    <source>
        <strain evidence="2 3">HMC13</strain>
    </source>
</reference>
<accession>A0A243S725</accession>
<proteinExistence type="predicted"/>
<dbReference type="EMBL" id="NGFN01000043">
    <property type="protein sequence ID" value="OUD03343.1"/>
    <property type="molecule type" value="Genomic_DNA"/>
</dbReference>
<name>A0A243S725_9ACTN</name>
<comment type="caution">
    <text evidence="2">The sequence shown here is derived from an EMBL/GenBank/DDBJ whole genome shotgun (WGS) entry which is preliminary data.</text>
</comment>
<feature type="compositionally biased region" description="Basic and acidic residues" evidence="1">
    <location>
        <begin position="94"/>
        <end position="104"/>
    </location>
</feature>
<dbReference type="Proteomes" id="UP000195105">
    <property type="component" value="Unassembled WGS sequence"/>
</dbReference>
<evidence type="ECO:0000313" key="3">
    <source>
        <dbReference type="Proteomes" id="UP000195105"/>
    </source>
</evidence>
<feature type="compositionally biased region" description="Acidic residues" evidence="1">
    <location>
        <begin position="105"/>
        <end position="114"/>
    </location>
</feature>
<keyword evidence="3" id="KW-1185">Reference proteome</keyword>
<evidence type="ECO:0000256" key="1">
    <source>
        <dbReference type="SAM" id="MobiDB-lite"/>
    </source>
</evidence>